<dbReference type="EMBL" id="JACAZH010000024">
    <property type="protein sequence ID" value="KAF7342765.1"/>
    <property type="molecule type" value="Genomic_DNA"/>
</dbReference>
<comment type="caution">
    <text evidence="2">The sequence shown here is derived from an EMBL/GenBank/DDBJ whole genome shotgun (WGS) entry which is preliminary data.</text>
</comment>
<feature type="region of interest" description="Disordered" evidence="1">
    <location>
        <begin position="23"/>
        <end position="65"/>
    </location>
</feature>
<dbReference type="Proteomes" id="UP000623467">
    <property type="component" value="Unassembled WGS sequence"/>
</dbReference>
<evidence type="ECO:0000256" key="1">
    <source>
        <dbReference type="SAM" id="MobiDB-lite"/>
    </source>
</evidence>
<keyword evidence="3" id="KW-1185">Reference proteome</keyword>
<proteinExistence type="predicted"/>
<protein>
    <submittedName>
        <fullName evidence="2">Uncharacterized protein</fullName>
    </submittedName>
</protein>
<name>A0A8H6XJK4_9AGAR</name>
<dbReference type="AlphaFoldDB" id="A0A8H6XJK4"/>
<sequence>MTQDLGISASALATDGLWRASATAQSRPLTGQETSNWHHSPRNRDNLDSAPEKTSSAHSVPSTSIDVAFPESRNIRMPSRTGVPFKFYNVRSSDIRLSPIPATATEDSTPETSLIDEWYTSLIPPELLQPLAPSAQKDDYSSFMYEAMKSFTTPYLELFASTFPPAGGSHEASTSSTIHHDVQAHPSTKAHYRYEDIVSNSGPQYSGLYYRTPPATTPEPFDGRSKIPSRGIVSTQGDTSSLPRQILVEIEATDNSNTPVALSPCSSVGKTANNEIHEMVKQAQAIAAQSESKTAVIQCGWDGCTERTLLNELPEHLGSAHHVELRGDKKVRCLWSHGEQCKSEIMGKSMRKHLLIHGRCGLGVKCPTCGRGFEAANLLECHLVGNR</sequence>
<organism evidence="2 3">
    <name type="scientific">Mycena sanguinolenta</name>
    <dbReference type="NCBI Taxonomy" id="230812"/>
    <lineage>
        <taxon>Eukaryota</taxon>
        <taxon>Fungi</taxon>
        <taxon>Dikarya</taxon>
        <taxon>Basidiomycota</taxon>
        <taxon>Agaricomycotina</taxon>
        <taxon>Agaricomycetes</taxon>
        <taxon>Agaricomycetidae</taxon>
        <taxon>Agaricales</taxon>
        <taxon>Marasmiineae</taxon>
        <taxon>Mycenaceae</taxon>
        <taxon>Mycena</taxon>
    </lineage>
</organism>
<evidence type="ECO:0000313" key="3">
    <source>
        <dbReference type="Proteomes" id="UP000623467"/>
    </source>
</evidence>
<feature type="compositionally biased region" description="Basic and acidic residues" evidence="1">
    <location>
        <begin position="42"/>
        <end position="51"/>
    </location>
</feature>
<dbReference type="OrthoDB" id="10459323at2759"/>
<evidence type="ECO:0000313" key="2">
    <source>
        <dbReference type="EMBL" id="KAF7342765.1"/>
    </source>
</evidence>
<accession>A0A8H6XJK4</accession>
<gene>
    <name evidence="2" type="ORF">MSAN_01991700</name>
</gene>
<reference evidence="2" key="1">
    <citation type="submission" date="2020-05" db="EMBL/GenBank/DDBJ databases">
        <title>Mycena genomes resolve the evolution of fungal bioluminescence.</title>
        <authorList>
            <person name="Tsai I.J."/>
        </authorList>
    </citation>
    <scope>NUCLEOTIDE SEQUENCE</scope>
    <source>
        <strain evidence="2">160909Yilan</strain>
    </source>
</reference>
<feature type="compositionally biased region" description="Polar residues" evidence="1">
    <location>
        <begin position="23"/>
        <end position="38"/>
    </location>
</feature>
<feature type="compositionally biased region" description="Polar residues" evidence="1">
    <location>
        <begin position="52"/>
        <end position="65"/>
    </location>
</feature>